<keyword evidence="4 7" id="KW-0443">Lipid metabolism</keyword>
<evidence type="ECO:0000313" key="10">
    <source>
        <dbReference type="EMBL" id="KKP05941.1"/>
    </source>
</evidence>
<dbReference type="Gene3D" id="3.20.20.190">
    <property type="entry name" value="Phosphatidylinositol (PI) phosphodiesterase"/>
    <property type="match status" value="2"/>
</dbReference>
<evidence type="ECO:0000256" key="8">
    <source>
        <dbReference type="SAM" id="MobiDB-lite"/>
    </source>
</evidence>
<dbReference type="InterPro" id="IPR000909">
    <property type="entry name" value="PLipase_C_PInositol-sp_X_dom"/>
</dbReference>
<dbReference type="PANTHER" id="PTHR10336:SF82">
    <property type="entry name" value="PHOSPHOINOSITIDE PHOSPHOLIPASE C"/>
    <property type="match status" value="1"/>
</dbReference>
<feature type="compositionally biased region" description="Low complexity" evidence="8">
    <location>
        <begin position="778"/>
        <end position="790"/>
    </location>
</feature>
<feature type="region of interest" description="Disordered" evidence="8">
    <location>
        <begin position="140"/>
        <end position="272"/>
    </location>
</feature>
<gene>
    <name evidence="10" type="ORF">THAR02_01980</name>
</gene>
<dbReference type="InterPro" id="IPR001192">
    <property type="entry name" value="PI-PLC_fam"/>
</dbReference>
<dbReference type="GO" id="GO:0051209">
    <property type="term" value="P:release of sequestered calcium ion into cytosol"/>
    <property type="evidence" value="ECO:0007669"/>
    <property type="project" value="TreeGrafter"/>
</dbReference>
<proteinExistence type="predicted"/>
<comment type="caution">
    <text evidence="10">The sequence shown here is derived from an EMBL/GenBank/DDBJ whole genome shotgun (WGS) entry which is preliminary data.</text>
</comment>
<dbReference type="GO" id="GO:0048015">
    <property type="term" value="P:phosphatidylinositol-mediated signaling"/>
    <property type="evidence" value="ECO:0007669"/>
    <property type="project" value="TreeGrafter"/>
</dbReference>
<dbReference type="PRINTS" id="PR00390">
    <property type="entry name" value="PHPHLIPASEC"/>
</dbReference>
<dbReference type="PROSITE" id="PS50008">
    <property type="entry name" value="PIPLC_Y_DOMAIN"/>
    <property type="match status" value="1"/>
</dbReference>
<dbReference type="SMART" id="SM00149">
    <property type="entry name" value="PLCYc"/>
    <property type="match status" value="1"/>
</dbReference>
<dbReference type="AlphaFoldDB" id="A0A0F9XMH3"/>
<feature type="compositionally biased region" description="Basic and acidic residues" evidence="8">
    <location>
        <begin position="145"/>
        <end position="157"/>
    </location>
</feature>
<evidence type="ECO:0000259" key="9">
    <source>
        <dbReference type="PROSITE" id="PS50008"/>
    </source>
</evidence>
<keyword evidence="2 7" id="KW-0378">Hydrolase</keyword>
<feature type="compositionally biased region" description="Low complexity" evidence="8">
    <location>
        <begin position="593"/>
        <end position="619"/>
    </location>
</feature>
<dbReference type="SUPFAM" id="SSF49562">
    <property type="entry name" value="C2 domain (Calcium/lipid-binding domain, CaLB)"/>
    <property type="match status" value="1"/>
</dbReference>
<feature type="compositionally biased region" description="Polar residues" evidence="8">
    <location>
        <begin position="1"/>
        <end position="24"/>
    </location>
</feature>
<comment type="function">
    <text evidence="6">The production of the second messenger molecules diacylglycerol (DAG) and inositol 1,4,5-trisphosphate (IP3) is mediated by activated phosphatidylinositol-specific phospholipase C enzymes.</text>
</comment>
<evidence type="ECO:0000313" key="11">
    <source>
        <dbReference type="Proteomes" id="UP000034112"/>
    </source>
</evidence>
<evidence type="ECO:0000256" key="5">
    <source>
        <dbReference type="ARBA" id="ARBA00023224"/>
    </source>
</evidence>
<dbReference type="SMART" id="SM00148">
    <property type="entry name" value="PLCXc"/>
    <property type="match status" value="1"/>
</dbReference>
<dbReference type="Pfam" id="PF00388">
    <property type="entry name" value="PI-PLC-X"/>
    <property type="match status" value="1"/>
</dbReference>
<dbReference type="PANTHER" id="PTHR10336">
    <property type="entry name" value="PHOSPHOINOSITIDE-SPECIFIC PHOSPHOLIPASE C FAMILY PROTEIN"/>
    <property type="match status" value="1"/>
</dbReference>
<evidence type="ECO:0000256" key="4">
    <source>
        <dbReference type="ARBA" id="ARBA00023098"/>
    </source>
</evidence>
<dbReference type="Pfam" id="PF00387">
    <property type="entry name" value="PI-PLC-Y"/>
    <property type="match status" value="1"/>
</dbReference>
<dbReference type="CDD" id="cd00275">
    <property type="entry name" value="C2_PLC_like"/>
    <property type="match status" value="1"/>
</dbReference>
<organism evidence="10 11">
    <name type="scientific">Trichoderma harzianum</name>
    <name type="common">Hypocrea lixii</name>
    <dbReference type="NCBI Taxonomy" id="5544"/>
    <lineage>
        <taxon>Eukaryota</taxon>
        <taxon>Fungi</taxon>
        <taxon>Dikarya</taxon>
        <taxon>Ascomycota</taxon>
        <taxon>Pezizomycotina</taxon>
        <taxon>Sordariomycetes</taxon>
        <taxon>Hypocreomycetidae</taxon>
        <taxon>Hypocreales</taxon>
        <taxon>Hypocreaceae</taxon>
        <taxon>Trichoderma</taxon>
    </lineage>
</organism>
<keyword evidence="3 7" id="KW-0442">Lipid degradation</keyword>
<evidence type="ECO:0000256" key="7">
    <source>
        <dbReference type="RuleBase" id="RU361133"/>
    </source>
</evidence>
<dbReference type="InterPro" id="IPR035892">
    <property type="entry name" value="C2_domain_sf"/>
</dbReference>
<feature type="domain" description="PI-PLC Y-box" evidence="9">
    <location>
        <begin position="804"/>
        <end position="913"/>
    </location>
</feature>
<keyword evidence="5" id="KW-0807">Transducer</keyword>
<dbReference type="GO" id="GO:0016042">
    <property type="term" value="P:lipid catabolic process"/>
    <property type="evidence" value="ECO:0007669"/>
    <property type="project" value="UniProtKB-KW"/>
</dbReference>
<dbReference type="PROSITE" id="PS50007">
    <property type="entry name" value="PIPLC_X_DOMAIN"/>
    <property type="match status" value="1"/>
</dbReference>
<dbReference type="InterPro" id="IPR017946">
    <property type="entry name" value="PLC-like_Pdiesterase_TIM-brl"/>
</dbReference>
<reference evidence="11" key="1">
    <citation type="journal article" date="2015" name="Genome Announc.">
        <title>Draft whole-genome sequence of the biocontrol agent Trichoderma harzianum T6776.</title>
        <authorList>
            <person name="Baroncelli R."/>
            <person name="Piaggeschi G."/>
            <person name="Fiorini L."/>
            <person name="Bertolini E."/>
            <person name="Zapparata A."/>
            <person name="Pe M.E."/>
            <person name="Sarrocco S."/>
            <person name="Vannacci G."/>
        </authorList>
    </citation>
    <scope>NUCLEOTIDE SEQUENCE [LARGE SCALE GENOMIC DNA]</scope>
    <source>
        <strain evidence="11">T6776</strain>
    </source>
</reference>
<protein>
    <recommendedName>
        <fullName evidence="7">Phosphoinositide phospholipase C</fullName>
        <ecNumber evidence="7">3.1.4.11</ecNumber>
    </recommendedName>
</protein>
<evidence type="ECO:0000256" key="6">
    <source>
        <dbReference type="ARBA" id="ARBA00059664"/>
    </source>
</evidence>
<comment type="catalytic activity">
    <reaction evidence="1 7">
        <text>a 1,2-diacyl-sn-glycero-3-phospho-(1D-myo-inositol-4,5-bisphosphate) + H2O = 1D-myo-inositol 1,4,5-trisphosphate + a 1,2-diacyl-sn-glycerol + H(+)</text>
        <dbReference type="Rhea" id="RHEA:33179"/>
        <dbReference type="ChEBI" id="CHEBI:15377"/>
        <dbReference type="ChEBI" id="CHEBI:15378"/>
        <dbReference type="ChEBI" id="CHEBI:17815"/>
        <dbReference type="ChEBI" id="CHEBI:58456"/>
        <dbReference type="ChEBI" id="CHEBI:203600"/>
        <dbReference type="EC" id="3.1.4.11"/>
    </reaction>
</comment>
<dbReference type="EC" id="3.1.4.11" evidence="7"/>
<dbReference type="Proteomes" id="UP000034112">
    <property type="component" value="Unassembled WGS sequence"/>
</dbReference>
<feature type="compositionally biased region" description="Polar residues" evidence="8">
    <location>
        <begin position="39"/>
        <end position="55"/>
    </location>
</feature>
<name>A0A0F9XMH3_TRIHA</name>
<feature type="region of interest" description="Disordered" evidence="8">
    <location>
        <begin position="1"/>
        <end position="74"/>
    </location>
</feature>
<dbReference type="OrthoDB" id="269822at2759"/>
<dbReference type="GO" id="GO:0004435">
    <property type="term" value="F:phosphatidylinositol-4,5-bisphosphate phospholipase C activity"/>
    <property type="evidence" value="ECO:0007669"/>
    <property type="project" value="UniProtKB-EC"/>
</dbReference>
<accession>A0A0F9XMH3</accession>
<evidence type="ECO:0000256" key="3">
    <source>
        <dbReference type="ARBA" id="ARBA00022963"/>
    </source>
</evidence>
<feature type="compositionally biased region" description="Low complexity" evidence="8">
    <location>
        <begin position="242"/>
        <end position="253"/>
    </location>
</feature>
<sequence length="1072" mass="119253">MPEQAPSTSALVQTETFKMDSRGSSIKHNHPRPRPIKPSPNTATNQLHVQPCQNRPDTDCHPVTVHSPPPHIPPPIPWLASDGRHARYRQPHSAQRTNRRRPHCKTHSTAKALRMAKPLFPAHRLATRTAPEKWRLFVDIPPHAQESKTPDQTKPRPFESGNSASTRAKQPDPLRTVTLLNKAKTTGSRTVRAAPRAQFKPSPEFPSPVSLSAVPGQIDDCNPSPGIQSRSTKKDPPRNNFPAAAPAKAPAKAPGRKATSTKPGQLIHLKGGNPKEYSHINAILRRHLNPLSLVTSSPRPLGSSSAFRERLAFACLSCAPHHDSDSDSGSISLLVLVFPPHPQPATMSLTCGLFRRRSKSDEKKPRRTRTISIFDPSLDALKRMIKNATMISPIRLGDGDPTLSRRNTLTREHSMTPEMIAILERVYDDLRRDEPELSKEAFIKFIIDIQGETMVQLDKDNYTLGQFLYVLAHEYRWEAIRKPSQKDYSKPITNYFINSSHNTYISGNQLASKTSPEAYMNVLKKGGRCIEIDVWNGDDIPVGGESKSPSGNGHSRAISGISGSSLPYAAAAVFEKMEDKLEAAKDTAKGYLGNSSGGRSRSTSTNSRTMTDDTSSSSSNVYLAPVANVSTDKLEIPRLSRTRSSLPRGEPIVTHGWTFTTPCGFREVCETIRDHAFAHGNDLPIIISLEVHADHNQQEIMATIMKEVWGDMLVQQPYEGCDPKFRVPTLDDLRGKIMVKVKRAFPKINSPQDVTASLPVLQTEDDGSTTDDEHPPRLRAAASSPAGALPQQDENGKVTICKPLSDLAVYTRSERFKSLSTPQAKQPTHIFSISEDRILELHEKFPREVFTHNKNFFMRAFPAGRRINSSNPDPSLFWRRGVQMVAMNWQNMDEGMMLNDAMFAGEDGWVLKPAAYQGADKASVTLDHAAKHTLDLSITFFAGHNIPLEDGEEDTSRSRSNLRPVVKAELHIGEDDKDGHEHSYKQHTKTAKTSNPVFMSSSQHKDAGDKLQFLNIPKVVEELSFIRSPCLAWACIRLDRLQRGYRFIRLFDMKGNEILGGKLLVKVEKVLR</sequence>
<dbReference type="EMBL" id="JOKZ01000037">
    <property type="protein sequence ID" value="KKP05941.1"/>
    <property type="molecule type" value="Genomic_DNA"/>
</dbReference>
<dbReference type="InterPro" id="IPR001711">
    <property type="entry name" value="PLipase_C_Pinositol-sp_Y"/>
</dbReference>
<dbReference type="CDD" id="cd08598">
    <property type="entry name" value="PI-PLC1c_yeast"/>
    <property type="match status" value="1"/>
</dbReference>
<dbReference type="FunFam" id="3.20.20.190:FF:000039">
    <property type="entry name" value="Phosphoinositide phospholipase C"/>
    <property type="match status" value="1"/>
</dbReference>
<dbReference type="Gene3D" id="2.60.40.150">
    <property type="entry name" value="C2 domain"/>
    <property type="match status" value="1"/>
</dbReference>
<evidence type="ECO:0000256" key="1">
    <source>
        <dbReference type="ARBA" id="ARBA00001195"/>
    </source>
</evidence>
<feature type="compositionally biased region" description="Basic residues" evidence="8">
    <location>
        <begin position="25"/>
        <end position="35"/>
    </location>
</feature>
<evidence type="ECO:0000256" key="2">
    <source>
        <dbReference type="ARBA" id="ARBA00022801"/>
    </source>
</evidence>
<dbReference type="SUPFAM" id="SSF51695">
    <property type="entry name" value="PLC-like phosphodiesterases"/>
    <property type="match status" value="1"/>
</dbReference>
<feature type="region of interest" description="Disordered" evidence="8">
    <location>
        <begin position="755"/>
        <end position="797"/>
    </location>
</feature>
<feature type="region of interest" description="Disordered" evidence="8">
    <location>
        <begin position="589"/>
        <end position="619"/>
    </location>
</feature>